<dbReference type="Proteomes" id="UP000224634">
    <property type="component" value="Unassembled WGS sequence"/>
</dbReference>
<proteinExistence type="predicted"/>
<comment type="caution">
    <text evidence="1">The sequence shown here is derived from an EMBL/GenBank/DDBJ whole genome shotgun (WGS) entry which is preliminary data.</text>
</comment>
<evidence type="ECO:0000313" key="1">
    <source>
        <dbReference type="EMBL" id="PGH03055.1"/>
    </source>
</evidence>
<dbReference type="EMBL" id="PDNA01000215">
    <property type="protein sequence ID" value="PGH03055.1"/>
    <property type="molecule type" value="Genomic_DNA"/>
</dbReference>
<accession>A0A2B7X2A5</accession>
<evidence type="ECO:0000313" key="2">
    <source>
        <dbReference type="Proteomes" id="UP000224634"/>
    </source>
</evidence>
<reference evidence="1 2" key="1">
    <citation type="submission" date="2017-10" db="EMBL/GenBank/DDBJ databases">
        <title>Comparative genomics in systemic dimorphic fungi from Ajellomycetaceae.</title>
        <authorList>
            <person name="Munoz J.F."/>
            <person name="Mcewen J.G."/>
            <person name="Clay O.K."/>
            <person name="Cuomo C.A."/>
        </authorList>
    </citation>
    <scope>NUCLEOTIDE SEQUENCE [LARGE SCALE GENOMIC DNA]</scope>
    <source>
        <strain evidence="1 2">UAMH7299</strain>
    </source>
</reference>
<sequence length="82" mass="9065">MCWMSIAKSSRDNIGILACQPISVRDPPAPQVNALPENIQHAGRVKDRILNIIFLETLQILEIAATKLVSQTPILANSRRFG</sequence>
<protein>
    <submittedName>
        <fullName evidence="1">Uncharacterized protein</fullName>
    </submittedName>
</protein>
<dbReference type="AlphaFoldDB" id="A0A2B7X2A5"/>
<keyword evidence="2" id="KW-1185">Reference proteome</keyword>
<name>A0A2B7X2A5_POLH7</name>
<organism evidence="1 2">
    <name type="scientific">Polytolypa hystricis (strain UAMH7299)</name>
    <dbReference type="NCBI Taxonomy" id="1447883"/>
    <lineage>
        <taxon>Eukaryota</taxon>
        <taxon>Fungi</taxon>
        <taxon>Dikarya</taxon>
        <taxon>Ascomycota</taxon>
        <taxon>Pezizomycotina</taxon>
        <taxon>Eurotiomycetes</taxon>
        <taxon>Eurotiomycetidae</taxon>
        <taxon>Onygenales</taxon>
        <taxon>Onygenales incertae sedis</taxon>
        <taxon>Polytolypa</taxon>
    </lineage>
</organism>
<gene>
    <name evidence="1" type="ORF">AJ80_08750</name>
</gene>